<protein>
    <submittedName>
        <fullName evidence="1">Uncharacterized protein</fullName>
    </submittedName>
</protein>
<dbReference type="EMBL" id="JAKFHA010000002">
    <property type="protein sequence ID" value="MCF2526609.1"/>
    <property type="molecule type" value="Genomic_DNA"/>
</dbReference>
<gene>
    <name evidence="1" type="ORF">LZ495_05145</name>
</gene>
<reference evidence="1" key="1">
    <citation type="submission" date="2022-01" db="EMBL/GenBank/DDBJ databases">
        <title>Genome-Based Taxonomic Classification of the Phylum Actinobacteria.</title>
        <authorList>
            <person name="Gao Y."/>
        </authorList>
    </citation>
    <scope>NUCLEOTIDE SEQUENCE</scope>
    <source>
        <strain evidence="1">KLBMP 8922</strain>
    </source>
</reference>
<dbReference type="AlphaFoldDB" id="A0AA41PVG4"/>
<evidence type="ECO:0000313" key="1">
    <source>
        <dbReference type="EMBL" id="MCF2526609.1"/>
    </source>
</evidence>
<organism evidence="1 2">
    <name type="scientific">Yinghuangia soli</name>
    <dbReference type="NCBI Taxonomy" id="2908204"/>
    <lineage>
        <taxon>Bacteria</taxon>
        <taxon>Bacillati</taxon>
        <taxon>Actinomycetota</taxon>
        <taxon>Actinomycetes</taxon>
        <taxon>Kitasatosporales</taxon>
        <taxon>Streptomycetaceae</taxon>
        <taxon>Yinghuangia</taxon>
    </lineage>
</organism>
<keyword evidence="2" id="KW-1185">Reference proteome</keyword>
<dbReference type="RefSeq" id="WP_235050716.1">
    <property type="nucleotide sequence ID" value="NZ_JAKFHA010000002.1"/>
</dbReference>
<name>A0AA41PVG4_9ACTN</name>
<proteinExistence type="predicted"/>
<sequence length="110" mass="11521">MSWGVDMAGGADVLGIVADFLVAHPALPELVGVQVTWHHADKAWQVNVQLAGGNVTGLAGWAAVLRGPVTTVVDGDGAYIGPYTRHEVTGLLRGHPVTVWACERRGLESA</sequence>
<dbReference type="Proteomes" id="UP001165378">
    <property type="component" value="Unassembled WGS sequence"/>
</dbReference>
<accession>A0AA41PVG4</accession>
<evidence type="ECO:0000313" key="2">
    <source>
        <dbReference type="Proteomes" id="UP001165378"/>
    </source>
</evidence>
<comment type="caution">
    <text evidence="1">The sequence shown here is derived from an EMBL/GenBank/DDBJ whole genome shotgun (WGS) entry which is preliminary data.</text>
</comment>